<protein>
    <submittedName>
        <fullName evidence="2">Uncharacterized protein</fullName>
    </submittedName>
</protein>
<feature type="coiled-coil region" evidence="1">
    <location>
        <begin position="66"/>
        <end position="100"/>
    </location>
</feature>
<gene>
    <name evidence="2" type="ORF">OXX778_LOCUS19132</name>
</gene>
<name>A0A814KWF2_9BILA</name>
<comment type="caution">
    <text evidence="2">The sequence shown here is derived from an EMBL/GenBank/DDBJ whole genome shotgun (WGS) entry which is preliminary data.</text>
</comment>
<reference evidence="2" key="1">
    <citation type="submission" date="2021-02" db="EMBL/GenBank/DDBJ databases">
        <authorList>
            <person name="Nowell W R."/>
        </authorList>
    </citation>
    <scope>NUCLEOTIDE SEQUENCE</scope>
    <source>
        <strain evidence="2">Ploen Becks lab</strain>
    </source>
</reference>
<dbReference type="EMBL" id="CAJNOC010005632">
    <property type="protein sequence ID" value="CAF1057648.1"/>
    <property type="molecule type" value="Genomic_DNA"/>
</dbReference>
<dbReference type="AlphaFoldDB" id="A0A814KWF2"/>
<dbReference type="Proteomes" id="UP000663879">
    <property type="component" value="Unassembled WGS sequence"/>
</dbReference>
<evidence type="ECO:0000313" key="2">
    <source>
        <dbReference type="EMBL" id="CAF1057648.1"/>
    </source>
</evidence>
<organism evidence="2 3">
    <name type="scientific">Brachionus calyciflorus</name>
    <dbReference type="NCBI Taxonomy" id="104777"/>
    <lineage>
        <taxon>Eukaryota</taxon>
        <taxon>Metazoa</taxon>
        <taxon>Spiralia</taxon>
        <taxon>Gnathifera</taxon>
        <taxon>Rotifera</taxon>
        <taxon>Eurotatoria</taxon>
        <taxon>Monogononta</taxon>
        <taxon>Pseudotrocha</taxon>
        <taxon>Ploima</taxon>
        <taxon>Brachionidae</taxon>
        <taxon>Brachionus</taxon>
    </lineage>
</organism>
<keyword evidence="3" id="KW-1185">Reference proteome</keyword>
<accession>A0A814KWF2</accession>
<feature type="non-terminal residue" evidence="2">
    <location>
        <position position="1"/>
    </location>
</feature>
<sequence length="192" mass="21769">METNLDKTPQHPVFVTQVSETSKRCQTNTSPSSPPDERFVNIADFSTWKAKLLIMETLINSKDSTILDLSNKITDLTKRVEQLETELKDAKIASQAVAQVEGKKVDRPHEQIEVLNSVVSEQRERERRKKNVIVFGVQMSTKTSQKAQVADDTGLIERAFKAVKIDVGKIKYIRRFKPNPSLNRPPPILIQT</sequence>
<dbReference type="OrthoDB" id="10203174at2759"/>
<keyword evidence="1" id="KW-0175">Coiled coil</keyword>
<evidence type="ECO:0000256" key="1">
    <source>
        <dbReference type="SAM" id="Coils"/>
    </source>
</evidence>
<proteinExistence type="predicted"/>
<evidence type="ECO:0000313" key="3">
    <source>
        <dbReference type="Proteomes" id="UP000663879"/>
    </source>
</evidence>